<comment type="similarity">
    <text evidence="1">Belongs to the ThrE exporter (TC 2.A.79) family.</text>
</comment>
<evidence type="ECO:0000256" key="1">
    <source>
        <dbReference type="ARBA" id="ARBA00034125"/>
    </source>
</evidence>
<proteinExistence type="inferred from homology"/>
<feature type="transmembrane region" description="Helical" evidence="3">
    <location>
        <begin position="494"/>
        <end position="514"/>
    </location>
</feature>
<evidence type="ECO:0000313" key="6">
    <source>
        <dbReference type="Proteomes" id="UP000053815"/>
    </source>
</evidence>
<keyword evidence="3" id="KW-1133">Transmembrane helix</keyword>
<feature type="transmembrane region" description="Helical" evidence="3">
    <location>
        <begin position="736"/>
        <end position="757"/>
    </location>
</feature>
<dbReference type="Pfam" id="PF06738">
    <property type="entry name" value="ThrE"/>
    <property type="match status" value="1"/>
</dbReference>
<feature type="region of interest" description="Disordered" evidence="2">
    <location>
        <begin position="126"/>
        <end position="148"/>
    </location>
</feature>
<organism evidence="5">
    <name type="scientific">Mucor ambiguus</name>
    <dbReference type="NCBI Taxonomy" id="91626"/>
    <lineage>
        <taxon>Eukaryota</taxon>
        <taxon>Fungi</taxon>
        <taxon>Fungi incertae sedis</taxon>
        <taxon>Mucoromycota</taxon>
        <taxon>Mucoromycotina</taxon>
        <taxon>Mucoromycetes</taxon>
        <taxon>Mucorales</taxon>
        <taxon>Mucorineae</taxon>
        <taxon>Mucoraceae</taxon>
        <taxon>Mucor</taxon>
    </lineage>
</organism>
<dbReference type="InterPro" id="IPR051361">
    <property type="entry name" value="ThrE/Ser_Exporter"/>
</dbReference>
<dbReference type="EMBL" id="DF836524">
    <property type="protein sequence ID" value="GAN08976.1"/>
    <property type="molecule type" value="Genomic_DNA"/>
</dbReference>
<sequence>MDRFFKRNHTKKSDNRNSDHDSSNRSSGIDEEITITPVRPDKLQSSNSWPRLPELALTTSDESNVLKPVDVPQSPVLSTVPSLQARLHPDINRQSAAYTSTDNEIISTDTESESDTINMGLHLHHHRQPDTPSFDDSNSTSRTMSQLPSLNNDHHKPGFPLDDSAANTLVEAALDKDEAKDRHVRFHDHVAESAALVQRMLSVKMGHHHTPDPLGTMMQNRHNQHQREEEVELQSPHQSAVGGGSVLASLMKLEAKRTDSTTKKKRRKSKNTLHMKRNKKNRSSSLLNYPVHSNTDPLSENSGHTLPTPRPQRPPLVNRPSSWLAGVASSKYVVPSLEKRKKSVAPSFSRRSSNDSMLTTASQFEPITLEDRIRITFEIANILQKQEFLRKLCKSLMLYGCPAHRLEYAMRQVSRTLGVDAEYVFIPNVMLVTFIDSTTHTTETHFIRQSQTFEMHRLADIYRLEKLVAHGEVSVDEALEFIDKVYDQPPIYPLWLHPFVYALAAFSGCVLFYGGRWQEAGVAATLGMVFASNEIFSAAISSFQPIWEITVCILIGFVARGIQKFGFCFTPIAFSSFIIVLPGYPMAVAIIELVSRQLVSGVVRLVYAIIYSFLLGYGVSMGSELYMTMDKSATTTQSDICKLASSAATCISSESQWFNFLMVPLFATAFCVYLRARPPRWPIMAAVAACGYTINYALACWAHAPSQILQVVPSFGLGLIGNCLSKFTGKMSFDAVLLGVFYLVPSSLGLKAAIGLFSGTDEVGTQGAGFALAMIESSIGKITVKFKCATPILTVLLGITLGLFLATLIVYPKGTQHTPLMNL</sequence>
<keyword evidence="3" id="KW-0812">Transmembrane</keyword>
<dbReference type="PANTHER" id="PTHR31082">
    <property type="entry name" value="PHEROMONE-REGULATED MEMBRANE PROTEIN 10"/>
    <property type="match status" value="1"/>
</dbReference>
<dbReference type="STRING" id="91626.A0A0C9ME47"/>
<keyword evidence="3" id="KW-0472">Membrane</keyword>
<feature type="transmembrane region" description="Helical" evidence="3">
    <location>
        <begin position="601"/>
        <end position="619"/>
    </location>
</feature>
<feature type="region of interest" description="Disordered" evidence="2">
    <location>
        <begin position="206"/>
        <end position="242"/>
    </location>
</feature>
<reference evidence="5" key="1">
    <citation type="submission" date="2014-09" db="EMBL/GenBank/DDBJ databases">
        <title>Draft genome sequence of an oleaginous Mucoromycotina fungus Mucor ambiguus NBRC6742.</title>
        <authorList>
            <person name="Takeda I."/>
            <person name="Yamane N."/>
            <person name="Morita T."/>
            <person name="Tamano K."/>
            <person name="Machida M."/>
            <person name="Baker S."/>
            <person name="Koike H."/>
        </authorList>
    </citation>
    <scope>NUCLEOTIDE SEQUENCE</scope>
    <source>
        <strain evidence="5">NBRC 6742</strain>
    </source>
</reference>
<gene>
    <name evidence="5" type="ORF">MAM1_0235d08496</name>
</gene>
<dbReference type="GO" id="GO:0022857">
    <property type="term" value="F:transmembrane transporter activity"/>
    <property type="evidence" value="ECO:0007669"/>
    <property type="project" value="InterPro"/>
</dbReference>
<feature type="transmembrane region" description="Helical" evidence="3">
    <location>
        <begin position="535"/>
        <end position="559"/>
    </location>
</feature>
<evidence type="ECO:0000259" key="4">
    <source>
        <dbReference type="Pfam" id="PF06738"/>
    </source>
</evidence>
<evidence type="ECO:0000313" key="5">
    <source>
        <dbReference type="EMBL" id="GAN08976.1"/>
    </source>
</evidence>
<feature type="transmembrane region" description="Helical" evidence="3">
    <location>
        <begin position="657"/>
        <end position="674"/>
    </location>
</feature>
<feature type="compositionally biased region" description="Polar residues" evidence="2">
    <location>
        <begin position="283"/>
        <end position="304"/>
    </location>
</feature>
<protein>
    <submittedName>
        <fullName evidence="5">DUF1212 family protein</fullName>
    </submittedName>
</protein>
<feature type="compositionally biased region" description="Basic residues" evidence="2">
    <location>
        <begin position="263"/>
        <end position="282"/>
    </location>
</feature>
<dbReference type="PANTHER" id="PTHR31082:SF4">
    <property type="entry name" value="PHEROMONE-REGULATED MEMBRANE PROTEIN 10"/>
    <property type="match status" value="1"/>
</dbReference>
<feature type="transmembrane region" description="Helical" evidence="3">
    <location>
        <begin position="792"/>
        <end position="811"/>
    </location>
</feature>
<feature type="region of interest" description="Disordered" evidence="2">
    <location>
        <begin position="254"/>
        <end position="321"/>
    </location>
</feature>
<evidence type="ECO:0000256" key="3">
    <source>
        <dbReference type="SAM" id="Phobius"/>
    </source>
</evidence>
<feature type="compositionally biased region" description="Polar residues" evidence="2">
    <location>
        <begin position="130"/>
        <end position="148"/>
    </location>
</feature>
<evidence type="ECO:0000256" key="2">
    <source>
        <dbReference type="SAM" id="MobiDB-lite"/>
    </source>
</evidence>
<dbReference type="Proteomes" id="UP000053815">
    <property type="component" value="Unassembled WGS sequence"/>
</dbReference>
<accession>A0A0C9ME47</accession>
<feature type="compositionally biased region" description="Basic and acidic residues" evidence="2">
    <location>
        <begin position="1"/>
        <end position="23"/>
    </location>
</feature>
<feature type="transmembrane region" description="Helical" evidence="3">
    <location>
        <begin position="571"/>
        <end position="594"/>
    </location>
</feature>
<feature type="transmembrane region" description="Helical" evidence="3">
    <location>
        <begin position="681"/>
        <end position="698"/>
    </location>
</feature>
<dbReference type="OrthoDB" id="413008at2759"/>
<dbReference type="AlphaFoldDB" id="A0A0C9ME47"/>
<dbReference type="InterPro" id="IPR010619">
    <property type="entry name" value="ThrE-like_N"/>
</dbReference>
<name>A0A0C9ME47_9FUNG</name>
<feature type="domain" description="Threonine/serine exporter-like N-terminal" evidence="4">
    <location>
        <begin position="388"/>
        <end position="625"/>
    </location>
</feature>
<feature type="region of interest" description="Disordered" evidence="2">
    <location>
        <begin position="1"/>
        <end position="50"/>
    </location>
</feature>
<keyword evidence="6" id="KW-1185">Reference proteome</keyword>